<dbReference type="SUPFAM" id="SSF55103">
    <property type="entry name" value="FAD-linked oxidases, C-terminal domain"/>
    <property type="match status" value="1"/>
</dbReference>
<evidence type="ECO:0000256" key="5">
    <source>
        <dbReference type="ARBA" id="ARBA00022827"/>
    </source>
</evidence>
<dbReference type="Proteomes" id="UP001480595">
    <property type="component" value="Unassembled WGS sequence"/>
</dbReference>
<dbReference type="GeneID" id="92092086"/>
<comment type="subcellular location">
    <subcellularLocation>
        <location evidence="2">Mitochondrion</location>
    </subcellularLocation>
</comment>
<organism evidence="12 13">
    <name type="scientific">Apiospora phragmitis</name>
    <dbReference type="NCBI Taxonomy" id="2905665"/>
    <lineage>
        <taxon>Eukaryota</taxon>
        <taxon>Fungi</taxon>
        <taxon>Dikarya</taxon>
        <taxon>Ascomycota</taxon>
        <taxon>Pezizomycotina</taxon>
        <taxon>Sordariomycetes</taxon>
        <taxon>Xylariomycetidae</taxon>
        <taxon>Amphisphaeriales</taxon>
        <taxon>Apiosporaceae</taxon>
        <taxon>Apiospora</taxon>
    </lineage>
</organism>
<dbReference type="Pfam" id="PF02913">
    <property type="entry name" value="FAD-oxidase_C"/>
    <property type="match status" value="1"/>
</dbReference>
<keyword evidence="10" id="KW-0472">Membrane</keyword>
<evidence type="ECO:0000256" key="10">
    <source>
        <dbReference type="SAM" id="Phobius"/>
    </source>
</evidence>
<dbReference type="RefSeq" id="XP_066714510.1">
    <property type="nucleotide sequence ID" value="XM_066859023.1"/>
</dbReference>
<dbReference type="PANTHER" id="PTHR11748">
    <property type="entry name" value="D-LACTATE DEHYDROGENASE"/>
    <property type="match status" value="1"/>
</dbReference>
<dbReference type="PANTHER" id="PTHR11748:SF111">
    <property type="entry name" value="D-LACTATE DEHYDROGENASE, MITOCHONDRIAL-RELATED"/>
    <property type="match status" value="1"/>
</dbReference>
<evidence type="ECO:0000313" key="13">
    <source>
        <dbReference type="Proteomes" id="UP001480595"/>
    </source>
</evidence>
<dbReference type="InterPro" id="IPR016171">
    <property type="entry name" value="Vanillyl_alc_oxidase_C-sub2"/>
</dbReference>
<evidence type="ECO:0000259" key="11">
    <source>
        <dbReference type="PROSITE" id="PS51387"/>
    </source>
</evidence>
<sequence length="533" mass="58215">MSAKYFAGPFTGAWRRSFYSSASRRTSGRGTDGRLHFVARPQQRSPTWSGGSVVALSATAGLLGFTLAAAGFEAPKPRPIMLFDSKIPSPEYASLDEMEAALREIRREIGGEEDIISIEPDDLHAHGYSEWSSSNPDGLPVAVAYPGLLSSLEGNFSAPYGGISVDFAYMDQIIQFNKDDMDIVVQPSIGWQDLNDQLARMESGPIAKIGGMVGTNCSGTNAVKYGTMKDWVINLTVVLADGTVIKTRRRPRKSSAGYNLNGLFVGSEGTLGLVTEATLKLAVVPEDLSVAVVTFPTIRDAAAAAAQVMQTGVPVAAMEIMDEVQMKVVNLGGATAPRVWKEMPTLFFKFSGTKASVKEHIGLVQNITKCHKGGNFEFAKDQNEQKLLWSARKESLWSMLSLRKEGQEVWSTDVAVPFSRLADIIEVSKKEMDELGLFASILGHIGDGNFHESIIYNRQDKEEREKVEVCVKNMVKRALDMEGTCTGEHSIGWGKKDSLLLEVGPETLAVMRQIKQALDPQWIMNPGKIMDLP</sequence>
<dbReference type="PROSITE" id="PS51387">
    <property type="entry name" value="FAD_PCMH"/>
    <property type="match status" value="1"/>
</dbReference>
<dbReference type="InterPro" id="IPR016169">
    <property type="entry name" value="FAD-bd_PCMH_sub2"/>
</dbReference>
<keyword evidence="4" id="KW-0285">Flavoprotein</keyword>
<dbReference type="EC" id="1.1.2.4" evidence="9"/>
<dbReference type="InterPro" id="IPR004113">
    <property type="entry name" value="FAD-bd_oxidored_4_C"/>
</dbReference>
<evidence type="ECO:0000313" key="12">
    <source>
        <dbReference type="EMBL" id="KAK8061248.1"/>
    </source>
</evidence>
<protein>
    <recommendedName>
        <fullName evidence="9">D-lactate dehydrogenase (cytochrome)</fullName>
        <ecNumber evidence="9">1.1.2.4</ecNumber>
    </recommendedName>
</protein>
<dbReference type="EMBL" id="JAQQWL010000008">
    <property type="protein sequence ID" value="KAK8061248.1"/>
    <property type="molecule type" value="Genomic_DNA"/>
</dbReference>
<feature type="domain" description="FAD-binding PCMH-type" evidence="11">
    <location>
        <begin position="75"/>
        <end position="284"/>
    </location>
</feature>
<gene>
    <name evidence="12" type="ORF">PG994_007614</name>
</gene>
<name>A0ABR1UTV0_9PEZI</name>
<comment type="caution">
    <text evidence="12">The sequence shown here is derived from an EMBL/GenBank/DDBJ whole genome shotgun (WGS) entry which is preliminary data.</text>
</comment>
<keyword evidence="6" id="KW-0809">Transit peptide</keyword>
<evidence type="ECO:0000256" key="8">
    <source>
        <dbReference type="ARBA" id="ARBA00023128"/>
    </source>
</evidence>
<comment type="similarity">
    <text evidence="3">Belongs to the FAD-binding oxidoreductase/transferase type 4 family.</text>
</comment>
<evidence type="ECO:0000256" key="4">
    <source>
        <dbReference type="ARBA" id="ARBA00022630"/>
    </source>
</evidence>
<dbReference type="Pfam" id="PF01565">
    <property type="entry name" value="FAD_binding_4"/>
    <property type="match status" value="1"/>
</dbReference>
<evidence type="ECO:0000256" key="9">
    <source>
        <dbReference type="ARBA" id="ARBA00038897"/>
    </source>
</evidence>
<keyword evidence="7" id="KW-0560">Oxidoreductase</keyword>
<dbReference type="InterPro" id="IPR036318">
    <property type="entry name" value="FAD-bd_PCMH-like_sf"/>
</dbReference>
<dbReference type="Gene3D" id="3.30.70.2740">
    <property type="match status" value="1"/>
</dbReference>
<feature type="transmembrane region" description="Helical" evidence="10">
    <location>
        <begin position="53"/>
        <end position="72"/>
    </location>
</feature>
<dbReference type="SUPFAM" id="SSF56176">
    <property type="entry name" value="FAD-binding/transporter-associated domain-like"/>
    <property type="match status" value="1"/>
</dbReference>
<evidence type="ECO:0000256" key="2">
    <source>
        <dbReference type="ARBA" id="ARBA00004173"/>
    </source>
</evidence>
<dbReference type="Gene3D" id="3.30.465.10">
    <property type="match status" value="1"/>
</dbReference>
<evidence type="ECO:0000256" key="7">
    <source>
        <dbReference type="ARBA" id="ARBA00023002"/>
    </source>
</evidence>
<evidence type="ECO:0000256" key="6">
    <source>
        <dbReference type="ARBA" id="ARBA00022946"/>
    </source>
</evidence>
<evidence type="ECO:0000256" key="3">
    <source>
        <dbReference type="ARBA" id="ARBA00008000"/>
    </source>
</evidence>
<proteinExistence type="inferred from homology"/>
<evidence type="ECO:0000256" key="1">
    <source>
        <dbReference type="ARBA" id="ARBA00001974"/>
    </source>
</evidence>
<dbReference type="InterPro" id="IPR016164">
    <property type="entry name" value="FAD-linked_Oxase-like_C"/>
</dbReference>
<reference evidence="12 13" key="1">
    <citation type="submission" date="2023-01" db="EMBL/GenBank/DDBJ databases">
        <title>Analysis of 21 Apiospora genomes using comparative genomics revels a genus with tremendous synthesis potential of carbohydrate active enzymes and secondary metabolites.</title>
        <authorList>
            <person name="Sorensen T."/>
        </authorList>
    </citation>
    <scope>NUCLEOTIDE SEQUENCE [LARGE SCALE GENOMIC DNA]</scope>
    <source>
        <strain evidence="12 13">CBS 135458</strain>
    </source>
</reference>
<keyword evidence="5" id="KW-0274">FAD</keyword>
<dbReference type="Gene3D" id="1.10.45.10">
    <property type="entry name" value="Vanillyl-alcohol Oxidase, Chain A, domain 4"/>
    <property type="match status" value="1"/>
</dbReference>
<comment type="cofactor">
    <cofactor evidence="1">
        <name>FAD</name>
        <dbReference type="ChEBI" id="CHEBI:57692"/>
    </cofactor>
</comment>
<dbReference type="InterPro" id="IPR006094">
    <property type="entry name" value="Oxid_FAD_bind_N"/>
</dbReference>
<keyword evidence="8" id="KW-0496">Mitochondrion</keyword>
<keyword evidence="10" id="KW-0812">Transmembrane</keyword>
<keyword evidence="10" id="KW-1133">Transmembrane helix</keyword>
<dbReference type="InterPro" id="IPR016166">
    <property type="entry name" value="FAD-bd_PCMH"/>
</dbReference>
<keyword evidence="13" id="KW-1185">Reference proteome</keyword>
<accession>A0ABR1UTV0</accession>